<evidence type="ECO:0000256" key="6">
    <source>
        <dbReference type="ARBA" id="ARBA00023163"/>
    </source>
</evidence>
<dbReference type="RefSeq" id="WP_158364854.1">
    <property type="nucleotide sequence ID" value="NZ_JAOQKC010000023.1"/>
</dbReference>
<keyword evidence="5" id="KW-0238">DNA-binding</keyword>
<dbReference type="Proteomes" id="UP001652461">
    <property type="component" value="Unassembled WGS sequence"/>
</dbReference>
<comment type="caution">
    <text evidence="9">The sequence shown here is derived from an EMBL/GenBank/DDBJ whole genome shotgun (WGS) entry which is preliminary data.</text>
</comment>
<protein>
    <recommendedName>
        <fullName evidence="2">RNA polymerase sigma factor SigS</fullName>
    </recommendedName>
</protein>
<evidence type="ECO:0000256" key="1">
    <source>
        <dbReference type="ARBA" id="ARBA00007788"/>
    </source>
</evidence>
<name>A0ABT2S0F1_9FIRM</name>
<dbReference type="InterPro" id="IPR036388">
    <property type="entry name" value="WH-like_DNA-bd_sf"/>
</dbReference>
<dbReference type="EMBL" id="JAOQKC010000023">
    <property type="protein sequence ID" value="MCU6697993.1"/>
    <property type="molecule type" value="Genomic_DNA"/>
</dbReference>
<keyword evidence="4" id="KW-0731">Sigma factor</keyword>
<accession>A0ABT2S0F1</accession>
<reference evidence="9 10" key="1">
    <citation type="journal article" date="2021" name="ISME Commun">
        <title>Automated analysis of genomic sequences facilitates high-throughput and comprehensive description of bacteria.</title>
        <authorList>
            <person name="Hitch T.C.A."/>
        </authorList>
    </citation>
    <scope>NUCLEOTIDE SEQUENCE [LARGE SCALE GENOMIC DNA]</scope>
    <source>
        <strain evidence="9 10">Sanger_04</strain>
    </source>
</reference>
<evidence type="ECO:0000256" key="2">
    <source>
        <dbReference type="ARBA" id="ARBA00021245"/>
    </source>
</evidence>
<dbReference type="PROSITE" id="PS00715">
    <property type="entry name" value="SIGMA70_1"/>
    <property type="match status" value="1"/>
</dbReference>
<feature type="domain" description="RNA polymerase sigma-70" evidence="8">
    <location>
        <begin position="51"/>
        <end position="64"/>
    </location>
</feature>
<evidence type="ECO:0000313" key="9">
    <source>
        <dbReference type="EMBL" id="MCU6697993.1"/>
    </source>
</evidence>
<dbReference type="NCBIfam" id="TIGR02937">
    <property type="entry name" value="sigma70-ECF"/>
    <property type="match status" value="1"/>
</dbReference>
<sequence>MTKPEERTDEDLMAGIRAGEQECMDVLIERYKGQVRKEARTLYLIGGDSDDLIQEGMLGLFKAIRDYRLEREASFGSFAKLCISRQIYTAIQAASRQKHSPLNTYVELTEELGDVSDSHQGKSPEELLIDQESAESLQERIEALLSPMEYDILQRYLNGTNYVQIAESMEKSPKSIDNALQRIRRKIKKFILK</sequence>
<evidence type="ECO:0000256" key="5">
    <source>
        <dbReference type="ARBA" id="ARBA00023125"/>
    </source>
</evidence>
<dbReference type="SUPFAM" id="SSF46894">
    <property type="entry name" value="C-terminal effector domain of the bipartite response regulators"/>
    <property type="match status" value="1"/>
</dbReference>
<comment type="similarity">
    <text evidence="1">Belongs to the sigma-70 factor family.</text>
</comment>
<proteinExistence type="inferred from homology"/>
<dbReference type="PANTHER" id="PTHR30385">
    <property type="entry name" value="SIGMA FACTOR F FLAGELLAR"/>
    <property type="match status" value="1"/>
</dbReference>
<dbReference type="InterPro" id="IPR016032">
    <property type="entry name" value="Sig_transdc_resp-reg_C-effctor"/>
</dbReference>
<dbReference type="Pfam" id="PF04542">
    <property type="entry name" value="Sigma70_r2"/>
    <property type="match status" value="1"/>
</dbReference>
<dbReference type="InterPro" id="IPR013325">
    <property type="entry name" value="RNA_pol_sigma_r2"/>
</dbReference>
<keyword evidence="10" id="KW-1185">Reference proteome</keyword>
<organism evidence="9 10">
    <name type="scientific">Laedolimicola ammoniilytica</name>
    <dbReference type="NCBI Taxonomy" id="2981771"/>
    <lineage>
        <taxon>Bacteria</taxon>
        <taxon>Bacillati</taxon>
        <taxon>Bacillota</taxon>
        <taxon>Clostridia</taxon>
        <taxon>Lachnospirales</taxon>
        <taxon>Lachnospiraceae</taxon>
        <taxon>Laedolimicola</taxon>
    </lineage>
</organism>
<dbReference type="SUPFAM" id="SSF88946">
    <property type="entry name" value="Sigma2 domain of RNA polymerase sigma factors"/>
    <property type="match status" value="1"/>
</dbReference>
<dbReference type="InterPro" id="IPR000943">
    <property type="entry name" value="RNA_pol_sigma70"/>
</dbReference>
<evidence type="ECO:0000259" key="8">
    <source>
        <dbReference type="PROSITE" id="PS00715"/>
    </source>
</evidence>
<gene>
    <name evidence="9" type="ORF">OCV63_14000</name>
</gene>
<keyword evidence="3" id="KW-0805">Transcription regulation</keyword>
<evidence type="ECO:0000256" key="3">
    <source>
        <dbReference type="ARBA" id="ARBA00023015"/>
    </source>
</evidence>
<dbReference type="PIRSF" id="PIRSF002939">
    <property type="entry name" value="RNA_polymerase_sigma-H_factor"/>
    <property type="match status" value="1"/>
</dbReference>
<evidence type="ECO:0000313" key="10">
    <source>
        <dbReference type="Proteomes" id="UP001652461"/>
    </source>
</evidence>
<dbReference type="InterPro" id="IPR007627">
    <property type="entry name" value="RNA_pol_sigma70_r2"/>
</dbReference>
<dbReference type="InterPro" id="IPR014284">
    <property type="entry name" value="RNA_pol_sigma-70_dom"/>
</dbReference>
<evidence type="ECO:0000256" key="4">
    <source>
        <dbReference type="ARBA" id="ARBA00023082"/>
    </source>
</evidence>
<dbReference type="Gene3D" id="1.10.10.10">
    <property type="entry name" value="Winged helix-like DNA-binding domain superfamily/Winged helix DNA-binding domain"/>
    <property type="match status" value="1"/>
</dbReference>
<dbReference type="InterPro" id="IPR016371">
    <property type="entry name" value="RNA_pol_sigma-H_factor"/>
</dbReference>
<keyword evidence="6" id="KW-0804">Transcription</keyword>
<evidence type="ECO:0000256" key="7">
    <source>
        <dbReference type="ARBA" id="ARBA00024701"/>
    </source>
</evidence>
<comment type="function">
    <text evidence="7">Sigma factors are initiation factors that promote the attachment of RNA polymerase to specific initiation sites and are then released. Sigma-S contributes to the protection against external stress, thus playing a role in cellular fitness and survival.</text>
</comment>
<dbReference type="PANTHER" id="PTHR30385:SF1">
    <property type="entry name" value="RNA POLYMERASE SIGMA-H FACTOR"/>
    <property type="match status" value="1"/>
</dbReference>
<dbReference type="Gene3D" id="1.20.120.1810">
    <property type="match status" value="1"/>
</dbReference>